<gene>
    <name evidence="2" type="ORF">EVAR_7695_1</name>
</gene>
<proteinExistence type="predicted"/>
<keyword evidence="3" id="KW-1185">Reference proteome</keyword>
<dbReference type="AlphaFoldDB" id="A0A4C1TJH5"/>
<organism evidence="2 3">
    <name type="scientific">Eumeta variegata</name>
    <name type="common">Bagworm moth</name>
    <name type="synonym">Eumeta japonica</name>
    <dbReference type="NCBI Taxonomy" id="151549"/>
    <lineage>
        <taxon>Eukaryota</taxon>
        <taxon>Metazoa</taxon>
        <taxon>Ecdysozoa</taxon>
        <taxon>Arthropoda</taxon>
        <taxon>Hexapoda</taxon>
        <taxon>Insecta</taxon>
        <taxon>Pterygota</taxon>
        <taxon>Neoptera</taxon>
        <taxon>Endopterygota</taxon>
        <taxon>Lepidoptera</taxon>
        <taxon>Glossata</taxon>
        <taxon>Ditrysia</taxon>
        <taxon>Tineoidea</taxon>
        <taxon>Psychidae</taxon>
        <taxon>Oiketicinae</taxon>
        <taxon>Eumeta</taxon>
    </lineage>
</organism>
<evidence type="ECO:0000313" key="3">
    <source>
        <dbReference type="Proteomes" id="UP000299102"/>
    </source>
</evidence>
<evidence type="ECO:0000256" key="1">
    <source>
        <dbReference type="SAM" id="MobiDB-lite"/>
    </source>
</evidence>
<accession>A0A4C1TJH5</accession>
<sequence length="178" mass="19823">MPRGNYAGVLFRRRATPAPPRAVSPASINKSLLITPNGAAAARATPKKIIVQDDISSRRIFAAKIKHENNFSLTPPEFCEQNKLFLIKVEGSSRFLVRYRPAKLFHRYLPFARSFWPSSEFANDETVSAQLESKGKGVEIKLAITSGSPARGGATGVRARARRRRSPGRTATRLERYR</sequence>
<comment type="caution">
    <text evidence="2">The sequence shown here is derived from an EMBL/GenBank/DDBJ whole genome shotgun (WGS) entry which is preliminary data.</text>
</comment>
<name>A0A4C1TJH5_EUMVA</name>
<dbReference type="Proteomes" id="UP000299102">
    <property type="component" value="Unassembled WGS sequence"/>
</dbReference>
<feature type="region of interest" description="Disordered" evidence="1">
    <location>
        <begin position="146"/>
        <end position="178"/>
    </location>
</feature>
<reference evidence="2 3" key="1">
    <citation type="journal article" date="2019" name="Commun. Biol.">
        <title>The bagworm genome reveals a unique fibroin gene that provides high tensile strength.</title>
        <authorList>
            <person name="Kono N."/>
            <person name="Nakamura H."/>
            <person name="Ohtoshi R."/>
            <person name="Tomita M."/>
            <person name="Numata K."/>
            <person name="Arakawa K."/>
        </authorList>
    </citation>
    <scope>NUCLEOTIDE SEQUENCE [LARGE SCALE GENOMIC DNA]</scope>
</reference>
<dbReference type="EMBL" id="BGZK01000062">
    <property type="protein sequence ID" value="GBP14275.1"/>
    <property type="molecule type" value="Genomic_DNA"/>
</dbReference>
<evidence type="ECO:0000313" key="2">
    <source>
        <dbReference type="EMBL" id="GBP14275.1"/>
    </source>
</evidence>
<protein>
    <submittedName>
        <fullName evidence="2">Uncharacterized protein</fullName>
    </submittedName>
</protein>